<dbReference type="EMBL" id="PKPP01007464">
    <property type="protein sequence ID" value="PWA53306.1"/>
    <property type="molecule type" value="Genomic_DNA"/>
</dbReference>
<evidence type="ECO:0000256" key="1">
    <source>
        <dbReference type="SAM" id="SignalP"/>
    </source>
</evidence>
<accession>A0A2U1LWC0</accession>
<dbReference type="AlphaFoldDB" id="A0A2U1LWC0"/>
<reference evidence="2 3" key="1">
    <citation type="journal article" date="2018" name="Mol. Plant">
        <title>The genome of Artemisia annua provides insight into the evolution of Asteraceae family and artemisinin biosynthesis.</title>
        <authorList>
            <person name="Shen Q."/>
            <person name="Zhang L."/>
            <person name="Liao Z."/>
            <person name="Wang S."/>
            <person name="Yan T."/>
            <person name="Shi P."/>
            <person name="Liu M."/>
            <person name="Fu X."/>
            <person name="Pan Q."/>
            <person name="Wang Y."/>
            <person name="Lv Z."/>
            <person name="Lu X."/>
            <person name="Zhang F."/>
            <person name="Jiang W."/>
            <person name="Ma Y."/>
            <person name="Chen M."/>
            <person name="Hao X."/>
            <person name="Li L."/>
            <person name="Tang Y."/>
            <person name="Lv G."/>
            <person name="Zhou Y."/>
            <person name="Sun X."/>
            <person name="Brodelius P.E."/>
            <person name="Rose J.K.C."/>
            <person name="Tang K."/>
        </authorList>
    </citation>
    <scope>NUCLEOTIDE SEQUENCE [LARGE SCALE GENOMIC DNA]</scope>
    <source>
        <strain evidence="3">cv. Huhao1</strain>
        <tissue evidence="2">Leaf</tissue>
    </source>
</reference>
<protein>
    <submittedName>
        <fullName evidence="2">Uncharacterized protein</fullName>
    </submittedName>
</protein>
<name>A0A2U1LWC0_ARTAN</name>
<proteinExistence type="predicted"/>
<keyword evidence="1" id="KW-0732">Signal</keyword>
<sequence>MALWLVSCCIDRIVAVRMEVPQLVDRVCSAFCELAKLFVWFNVAANEFVVPD</sequence>
<comment type="caution">
    <text evidence="2">The sequence shown here is derived from an EMBL/GenBank/DDBJ whole genome shotgun (WGS) entry which is preliminary data.</text>
</comment>
<keyword evidence="3" id="KW-1185">Reference proteome</keyword>
<gene>
    <name evidence="2" type="ORF">CTI12_AA446360</name>
</gene>
<dbReference type="Proteomes" id="UP000245207">
    <property type="component" value="Unassembled WGS sequence"/>
</dbReference>
<evidence type="ECO:0000313" key="2">
    <source>
        <dbReference type="EMBL" id="PWA53306.1"/>
    </source>
</evidence>
<feature type="chain" id="PRO_5015434071" evidence="1">
    <location>
        <begin position="16"/>
        <end position="52"/>
    </location>
</feature>
<feature type="signal peptide" evidence="1">
    <location>
        <begin position="1"/>
        <end position="15"/>
    </location>
</feature>
<organism evidence="2 3">
    <name type="scientific">Artemisia annua</name>
    <name type="common">Sweet wormwood</name>
    <dbReference type="NCBI Taxonomy" id="35608"/>
    <lineage>
        <taxon>Eukaryota</taxon>
        <taxon>Viridiplantae</taxon>
        <taxon>Streptophyta</taxon>
        <taxon>Embryophyta</taxon>
        <taxon>Tracheophyta</taxon>
        <taxon>Spermatophyta</taxon>
        <taxon>Magnoliopsida</taxon>
        <taxon>eudicotyledons</taxon>
        <taxon>Gunneridae</taxon>
        <taxon>Pentapetalae</taxon>
        <taxon>asterids</taxon>
        <taxon>campanulids</taxon>
        <taxon>Asterales</taxon>
        <taxon>Asteraceae</taxon>
        <taxon>Asteroideae</taxon>
        <taxon>Anthemideae</taxon>
        <taxon>Artemisiinae</taxon>
        <taxon>Artemisia</taxon>
    </lineage>
</organism>
<evidence type="ECO:0000313" key="3">
    <source>
        <dbReference type="Proteomes" id="UP000245207"/>
    </source>
</evidence>